<keyword evidence="1" id="KW-1133">Transmembrane helix</keyword>
<dbReference type="EMBL" id="HG917868">
    <property type="protein sequence ID" value="CDM69047.1"/>
    <property type="molecule type" value="Genomic_DNA"/>
</dbReference>
<sequence>MWKGILYTFLALFVVLFIVKALIWLLPIIIILGVAIYLYGKYKLNKATKEINNEINNRNFKEDRKNKFDVEDVIDVDYKDV</sequence>
<protein>
    <submittedName>
        <fullName evidence="2">Putative membrane protein</fullName>
    </submittedName>
</protein>
<organism evidence="2 3">
    <name type="scientific">Clostridium bornimense</name>
    <dbReference type="NCBI Taxonomy" id="1216932"/>
    <lineage>
        <taxon>Bacteria</taxon>
        <taxon>Bacillati</taxon>
        <taxon>Bacillota</taxon>
        <taxon>Clostridia</taxon>
        <taxon>Eubacteriales</taxon>
        <taxon>Clostridiaceae</taxon>
        <taxon>Clostridium</taxon>
    </lineage>
</organism>
<keyword evidence="3" id="KW-1185">Reference proteome</keyword>
<dbReference type="RefSeq" id="WP_044038671.1">
    <property type="nucleotide sequence ID" value="NZ_HG917868.1"/>
</dbReference>
<evidence type="ECO:0000256" key="1">
    <source>
        <dbReference type="SAM" id="Phobius"/>
    </source>
</evidence>
<keyword evidence="1" id="KW-0812">Transmembrane</keyword>
<dbReference type="HOGENOM" id="CLU_2567769_0_0_9"/>
<dbReference type="PATRIC" id="fig|1216932.3.peg.1888"/>
<gene>
    <name evidence="2" type="ORF">CM240_1889</name>
</gene>
<evidence type="ECO:0000313" key="2">
    <source>
        <dbReference type="EMBL" id="CDM69047.1"/>
    </source>
</evidence>
<reference evidence="2 3" key="1">
    <citation type="submission" date="2013-11" db="EMBL/GenBank/DDBJ databases">
        <title>Complete genome sequence of Clostridum sp. M2/40.</title>
        <authorList>
            <person name="Wibberg D."/>
            <person name="Puehler A."/>
            <person name="Schlueter A."/>
        </authorList>
    </citation>
    <scope>NUCLEOTIDE SEQUENCE [LARGE SCALE GENOMIC DNA]</scope>
    <source>
        <strain evidence="3">M2/40</strain>
    </source>
</reference>
<proteinExistence type="predicted"/>
<dbReference type="Proteomes" id="UP000019426">
    <property type="component" value="Chromosome M2/40_rep1"/>
</dbReference>
<name>W6S3Z8_9CLOT</name>
<evidence type="ECO:0000313" key="3">
    <source>
        <dbReference type="Proteomes" id="UP000019426"/>
    </source>
</evidence>
<accession>W6S3Z8</accession>
<dbReference type="KEGG" id="clt:CM240_1889"/>
<dbReference type="AlphaFoldDB" id="W6S3Z8"/>
<keyword evidence="1" id="KW-0472">Membrane</keyword>
<feature type="transmembrane region" description="Helical" evidence="1">
    <location>
        <begin position="6"/>
        <end position="39"/>
    </location>
</feature>